<dbReference type="GO" id="GO:0012505">
    <property type="term" value="C:endomembrane system"/>
    <property type="evidence" value="ECO:0007669"/>
    <property type="project" value="TreeGrafter"/>
</dbReference>
<dbReference type="HOGENOM" id="CLU_058244_0_0_1"/>
<dbReference type="InterPro" id="IPR028676">
    <property type="entry name" value="STX17_SNARE"/>
</dbReference>
<organism evidence="6">
    <name type="scientific">Drosophila grimshawi</name>
    <name type="common">Hawaiian fruit fly</name>
    <name type="synonym">Idiomyia grimshawi</name>
    <dbReference type="NCBI Taxonomy" id="7222"/>
    <lineage>
        <taxon>Eukaryota</taxon>
        <taxon>Metazoa</taxon>
        <taxon>Ecdysozoa</taxon>
        <taxon>Arthropoda</taxon>
        <taxon>Hexapoda</taxon>
        <taxon>Insecta</taxon>
        <taxon>Pterygota</taxon>
        <taxon>Neoptera</taxon>
        <taxon>Endopterygota</taxon>
        <taxon>Diptera</taxon>
        <taxon>Brachycera</taxon>
        <taxon>Muscomorpha</taxon>
        <taxon>Ephydroidea</taxon>
        <taxon>Drosophilidae</taxon>
        <taxon>Drosophila</taxon>
        <taxon>Hawaiian Drosophila</taxon>
    </lineage>
</organism>
<dbReference type="InterPro" id="IPR045242">
    <property type="entry name" value="Syntaxin"/>
</dbReference>
<dbReference type="OrthoDB" id="10035606at2759"/>
<dbReference type="InterPro" id="IPR000727">
    <property type="entry name" value="T_SNARE_dom"/>
</dbReference>
<dbReference type="GO" id="GO:0006887">
    <property type="term" value="P:exocytosis"/>
    <property type="evidence" value="ECO:0007669"/>
    <property type="project" value="TreeGrafter"/>
</dbReference>
<dbReference type="InterPro" id="IPR059001">
    <property type="entry name" value="STX17_N"/>
</dbReference>
<dbReference type="Proteomes" id="UP000001070">
    <property type="component" value="Unassembled WGS sequence"/>
</dbReference>
<gene>
    <name evidence="5" type="primary">Dgri\GH15679</name>
    <name evidence="5" type="ORF">Dgri_GH15679</name>
</gene>
<feature type="domain" description="T-SNARE coiled-coil homology" evidence="4">
    <location>
        <begin position="164"/>
        <end position="217"/>
    </location>
</feature>
<dbReference type="GO" id="GO:0070050">
    <property type="term" value="P:neuron cellular homeostasis"/>
    <property type="evidence" value="ECO:0007669"/>
    <property type="project" value="EnsemblMetazoa"/>
</dbReference>
<name>B4IZP0_DROGR</name>
<dbReference type="GO" id="GO:0006886">
    <property type="term" value="P:intracellular protein transport"/>
    <property type="evidence" value="ECO:0007669"/>
    <property type="project" value="TreeGrafter"/>
</dbReference>
<dbReference type="AlphaFoldDB" id="B4IZP0"/>
<accession>B4IZP0</accession>
<dbReference type="KEGG" id="dgr:6558859"/>
<keyword evidence="6" id="KW-1185">Reference proteome</keyword>
<evidence type="ECO:0000256" key="3">
    <source>
        <dbReference type="SAM" id="MobiDB-lite"/>
    </source>
</evidence>
<dbReference type="PANTHER" id="PTHR19957:SF139">
    <property type="entry name" value="SYNTAXIN-17"/>
    <property type="match status" value="1"/>
</dbReference>
<dbReference type="GO" id="GO:0009267">
    <property type="term" value="P:cellular response to starvation"/>
    <property type="evidence" value="ECO:0007669"/>
    <property type="project" value="EnsemblMetazoa"/>
</dbReference>
<protein>
    <submittedName>
        <fullName evidence="5">GH15679</fullName>
    </submittedName>
</protein>
<dbReference type="InParanoid" id="B4IZP0"/>
<dbReference type="GO" id="GO:0000149">
    <property type="term" value="F:SNARE binding"/>
    <property type="evidence" value="ECO:0007669"/>
    <property type="project" value="EnsemblMetazoa"/>
</dbReference>
<evidence type="ECO:0000313" key="5">
    <source>
        <dbReference type="EMBL" id="EDV95625.1"/>
    </source>
</evidence>
<dbReference type="OMA" id="YPVMGAL"/>
<dbReference type="GO" id="GO:0010506">
    <property type="term" value="P:regulation of autophagy"/>
    <property type="evidence" value="ECO:0007669"/>
    <property type="project" value="EnsemblMetazoa"/>
</dbReference>
<dbReference type="GO" id="GO:0000421">
    <property type="term" value="C:autophagosome membrane"/>
    <property type="evidence" value="ECO:0007669"/>
    <property type="project" value="EnsemblMetazoa"/>
</dbReference>
<dbReference type="Pfam" id="PF26585">
    <property type="entry name" value="STX17_N"/>
    <property type="match status" value="1"/>
</dbReference>
<dbReference type="PROSITE" id="PS50192">
    <property type="entry name" value="T_SNARE"/>
    <property type="match status" value="1"/>
</dbReference>
<evidence type="ECO:0000313" key="6">
    <source>
        <dbReference type="Proteomes" id="UP000001070"/>
    </source>
</evidence>
<dbReference type="eggNOG" id="KOG0811">
    <property type="taxonomic scope" value="Eukaryota"/>
</dbReference>
<dbReference type="GO" id="GO:0097352">
    <property type="term" value="P:autophagosome maturation"/>
    <property type="evidence" value="ECO:0007669"/>
    <property type="project" value="EnsemblMetazoa"/>
</dbReference>
<dbReference type="STRING" id="7222.B4IZP0"/>
<dbReference type="GO" id="GO:0031201">
    <property type="term" value="C:SNARE complex"/>
    <property type="evidence" value="ECO:0007669"/>
    <property type="project" value="EnsemblMetazoa"/>
</dbReference>
<evidence type="ECO:0000256" key="2">
    <source>
        <dbReference type="SAM" id="Coils"/>
    </source>
</evidence>
<dbReference type="SUPFAM" id="SSF47661">
    <property type="entry name" value="t-snare proteins"/>
    <property type="match status" value="1"/>
</dbReference>
<dbReference type="GO" id="GO:0061909">
    <property type="term" value="P:autophagosome-lysosome fusion"/>
    <property type="evidence" value="ECO:0007669"/>
    <property type="project" value="EnsemblMetazoa"/>
</dbReference>
<dbReference type="PhylomeDB" id="B4IZP0"/>
<dbReference type="PANTHER" id="PTHR19957">
    <property type="entry name" value="SYNTAXIN"/>
    <property type="match status" value="1"/>
</dbReference>
<dbReference type="Gene3D" id="1.20.5.110">
    <property type="match status" value="1"/>
</dbReference>
<evidence type="ECO:0000259" key="4">
    <source>
        <dbReference type="PROSITE" id="PS50192"/>
    </source>
</evidence>
<dbReference type="GO" id="GO:0005484">
    <property type="term" value="F:SNAP receptor activity"/>
    <property type="evidence" value="ECO:0007669"/>
    <property type="project" value="EnsemblMetazoa"/>
</dbReference>
<keyword evidence="2" id="KW-0175">Coiled coil</keyword>
<sequence>MTNDKLPLKQAAVSVQRFQDEAVPHHLSLLQNHRSNIEKSLALGDWQKIKKEELNAMRVIKQMKNLLLEMDALREKLRDEDLERFDDLMKPGKDKAFEGMKRFAELKLKSPSSRSSRYDDQDEDQDQVVSIVNVPALQHALPQLETDFQLEQHQLAQREACLVQMEQLQHEIQDLHGMFHGMRQLTQEQATSVQSIADNAEEALENVQQGERSLRNALGYKKAMYPVVGALLGTCVGGPIGLVAGIKAGGLAAVGCGILGFTGGSVLKSNPDVLHGNIEEQRGQQEGNNDNDSMETLELADKSHE</sequence>
<proteinExistence type="inferred from homology"/>
<dbReference type="GO" id="GO:0005886">
    <property type="term" value="C:plasma membrane"/>
    <property type="evidence" value="ECO:0007669"/>
    <property type="project" value="TreeGrafter"/>
</dbReference>
<dbReference type="InterPro" id="IPR010989">
    <property type="entry name" value="SNARE"/>
</dbReference>
<dbReference type="SMART" id="SM00397">
    <property type="entry name" value="t_SNARE"/>
    <property type="match status" value="1"/>
</dbReference>
<dbReference type="GO" id="GO:0048278">
    <property type="term" value="P:vesicle docking"/>
    <property type="evidence" value="ECO:0007669"/>
    <property type="project" value="TreeGrafter"/>
</dbReference>
<dbReference type="FunCoup" id="B4IZP0">
    <property type="interactions" value="1840"/>
</dbReference>
<evidence type="ECO:0000256" key="1">
    <source>
        <dbReference type="ARBA" id="ARBA00009063"/>
    </source>
</evidence>
<dbReference type="EMBL" id="CH916366">
    <property type="protein sequence ID" value="EDV95625.1"/>
    <property type="molecule type" value="Genomic_DNA"/>
</dbReference>
<feature type="region of interest" description="Disordered" evidence="3">
    <location>
        <begin position="280"/>
        <end position="305"/>
    </location>
</feature>
<dbReference type="GO" id="GO:0044877">
    <property type="term" value="F:protein-containing complex binding"/>
    <property type="evidence" value="ECO:0007669"/>
    <property type="project" value="EnsemblMetazoa"/>
</dbReference>
<dbReference type="CDD" id="cd15846">
    <property type="entry name" value="SNARE_syntaxin17"/>
    <property type="match status" value="1"/>
</dbReference>
<comment type="similarity">
    <text evidence="1">Belongs to the syntaxin family.</text>
</comment>
<feature type="coiled-coil region" evidence="2">
    <location>
        <begin position="49"/>
        <end position="83"/>
    </location>
</feature>
<dbReference type="GO" id="GO:0033292">
    <property type="term" value="P:T-tubule organization"/>
    <property type="evidence" value="ECO:0007669"/>
    <property type="project" value="EnsemblMetazoa"/>
</dbReference>
<reference evidence="5 6" key="1">
    <citation type="journal article" date="2007" name="Nature">
        <title>Evolution of genes and genomes on the Drosophila phylogeny.</title>
        <authorList>
            <consortium name="Drosophila 12 Genomes Consortium"/>
            <person name="Clark A.G."/>
            <person name="Eisen M.B."/>
            <person name="Smith D.R."/>
            <person name="Bergman C.M."/>
            <person name="Oliver B."/>
            <person name="Markow T.A."/>
            <person name="Kaufman T.C."/>
            <person name="Kellis M."/>
            <person name="Gelbart W."/>
            <person name="Iyer V.N."/>
            <person name="Pollard D.A."/>
            <person name="Sackton T.B."/>
            <person name="Larracuente A.M."/>
            <person name="Singh N.D."/>
            <person name="Abad J.P."/>
            <person name="Abt D.N."/>
            <person name="Adryan B."/>
            <person name="Aguade M."/>
            <person name="Akashi H."/>
            <person name="Anderson W.W."/>
            <person name="Aquadro C.F."/>
            <person name="Ardell D.H."/>
            <person name="Arguello R."/>
            <person name="Artieri C.G."/>
            <person name="Barbash D.A."/>
            <person name="Barker D."/>
            <person name="Barsanti P."/>
            <person name="Batterham P."/>
            <person name="Batzoglou S."/>
            <person name="Begun D."/>
            <person name="Bhutkar A."/>
            <person name="Blanco E."/>
            <person name="Bosak S.A."/>
            <person name="Bradley R.K."/>
            <person name="Brand A.D."/>
            <person name="Brent M.R."/>
            <person name="Brooks A.N."/>
            <person name="Brown R.H."/>
            <person name="Butlin R.K."/>
            <person name="Caggese C."/>
            <person name="Calvi B.R."/>
            <person name="Bernardo de Carvalho A."/>
            <person name="Caspi A."/>
            <person name="Castrezana S."/>
            <person name="Celniker S.E."/>
            <person name="Chang J.L."/>
            <person name="Chapple C."/>
            <person name="Chatterji S."/>
            <person name="Chinwalla A."/>
            <person name="Civetta A."/>
            <person name="Clifton S.W."/>
            <person name="Comeron J.M."/>
            <person name="Costello J.C."/>
            <person name="Coyne J.A."/>
            <person name="Daub J."/>
            <person name="David R.G."/>
            <person name="Delcher A.L."/>
            <person name="Delehaunty K."/>
            <person name="Do C.B."/>
            <person name="Ebling H."/>
            <person name="Edwards K."/>
            <person name="Eickbush T."/>
            <person name="Evans J.D."/>
            <person name="Filipski A."/>
            <person name="Findeiss S."/>
            <person name="Freyhult E."/>
            <person name="Fulton L."/>
            <person name="Fulton R."/>
            <person name="Garcia A.C."/>
            <person name="Gardiner A."/>
            <person name="Garfield D.A."/>
            <person name="Garvin B.E."/>
            <person name="Gibson G."/>
            <person name="Gilbert D."/>
            <person name="Gnerre S."/>
            <person name="Godfrey J."/>
            <person name="Good R."/>
            <person name="Gotea V."/>
            <person name="Gravely B."/>
            <person name="Greenberg A.J."/>
            <person name="Griffiths-Jones S."/>
            <person name="Gross S."/>
            <person name="Guigo R."/>
            <person name="Gustafson E.A."/>
            <person name="Haerty W."/>
            <person name="Hahn M.W."/>
            <person name="Halligan D.L."/>
            <person name="Halpern A.L."/>
            <person name="Halter G.M."/>
            <person name="Han M.V."/>
            <person name="Heger A."/>
            <person name="Hillier L."/>
            <person name="Hinrichs A.S."/>
            <person name="Holmes I."/>
            <person name="Hoskins R.A."/>
            <person name="Hubisz M.J."/>
            <person name="Hultmark D."/>
            <person name="Huntley M.A."/>
            <person name="Jaffe D.B."/>
            <person name="Jagadeeshan S."/>
            <person name="Jeck W.R."/>
            <person name="Johnson J."/>
            <person name="Jones C.D."/>
            <person name="Jordan W.C."/>
            <person name="Karpen G.H."/>
            <person name="Kataoka E."/>
            <person name="Keightley P.D."/>
            <person name="Kheradpour P."/>
            <person name="Kirkness E.F."/>
            <person name="Koerich L.B."/>
            <person name="Kristiansen K."/>
            <person name="Kudrna D."/>
            <person name="Kulathinal R.J."/>
            <person name="Kumar S."/>
            <person name="Kwok R."/>
            <person name="Lander E."/>
            <person name="Langley C.H."/>
            <person name="Lapoint R."/>
            <person name="Lazzaro B.P."/>
            <person name="Lee S.J."/>
            <person name="Levesque L."/>
            <person name="Li R."/>
            <person name="Lin C.F."/>
            <person name="Lin M.F."/>
            <person name="Lindblad-Toh K."/>
            <person name="Llopart A."/>
            <person name="Long M."/>
            <person name="Low L."/>
            <person name="Lozovsky E."/>
            <person name="Lu J."/>
            <person name="Luo M."/>
            <person name="Machado C.A."/>
            <person name="Makalowski W."/>
            <person name="Marzo M."/>
            <person name="Matsuda M."/>
            <person name="Matzkin L."/>
            <person name="McAllister B."/>
            <person name="McBride C.S."/>
            <person name="McKernan B."/>
            <person name="McKernan K."/>
            <person name="Mendez-Lago M."/>
            <person name="Minx P."/>
            <person name="Mollenhauer M.U."/>
            <person name="Montooth K."/>
            <person name="Mount S.M."/>
            <person name="Mu X."/>
            <person name="Myers E."/>
            <person name="Negre B."/>
            <person name="Newfeld S."/>
            <person name="Nielsen R."/>
            <person name="Noor M.A."/>
            <person name="O'Grady P."/>
            <person name="Pachter L."/>
            <person name="Papaceit M."/>
            <person name="Parisi M.J."/>
            <person name="Parisi M."/>
            <person name="Parts L."/>
            <person name="Pedersen J.S."/>
            <person name="Pesole G."/>
            <person name="Phillippy A.M."/>
            <person name="Ponting C.P."/>
            <person name="Pop M."/>
            <person name="Porcelli D."/>
            <person name="Powell J.R."/>
            <person name="Prohaska S."/>
            <person name="Pruitt K."/>
            <person name="Puig M."/>
            <person name="Quesneville H."/>
            <person name="Ram K.R."/>
            <person name="Rand D."/>
            <person name="Rasmussen M.D."/>
            <person name="Reed L.K."/>
            <person name="Reenan R."/>
            <person name="Reily A."/>
            <person name="Remington K.A."/>
            <person name="Rieger T.T."/>
            <person name="Ritchie M.G."/>
            <person name="Robin C."/>
            <person name="Rogers Y.H."/>
            <person name="Rohde C."/>
            <person name="Rozas J."/>
            <person name="Rubenfield M.J."/>
            <person name="Ruiz A."/>
            <person name="Russo S."/>
            <person name="Salzberg S.L."/>
            <person name="Sanchez-Gracia A."/>
            <person name="Saranga D.J."/>
            <person name="Sato H."/>
            <person name="Schaeffer S.W."/>
            <person name="Schatz M.C."/>
            <person name="Schlenke T."/>
            <person name="Schwartz R."/>
            <person name="Segarra C."/>
            <person name="Singh R.S."/>
            <person name="Sirot L."/>
            <person name="Sirota M."/>
            <person name="Sisneros N.B."/>
            <person name="Smith C.D."/>
            <person name="Smith T.F."/>
            <person name="Spieth J."/>
            <person name="Stage D.E."/>
            <person name="Stark A."/>
            <person name="Stephan W."/>
            <person name="Strausberg R.L."/>
            <person name="Strempel S."/>
            <person name="Sturgill D."/>
            <person name="Sutton G."/>
            <person name="Sutton G.G."/>
            <person name="Tao W."/>
            <person name="Teichmann S."/>
            <person name="Tobari Y.N."/>
            <person name="Tomimura Y."/>
            <person name="Tsolas J.M."/>
            <person name="Valente V.L."/>
            <person name="Venter E."/>
            <person name="Venter J.C."/>
            <person name="Vicario S."/>
            <person name="Vieira F.G."/>
            <person name="Vilella A.J."/>
            <person name="Villasante A."/>
            <person name="Walenz B."/>
            <person name="Wang J."/>
            <person name="Wasserman M."/>
            <person name="Watts T."/>
            <person name="Wilson D."/>
            <person name="Wilson R.K."/>
            <person name="Wing R.A."/>
            <person name="Wolfner M.F."/>
            <person name="Wong A."/>
            <person name="Wong G.K."/>
            <person name="Wu C.I."/>
            <person name="Wu G."/>
            <person name="Yamamoto D."/>
            <person name="Yang H.P."/>
            <person name="Yang S.P."/>
            <person name="Yorke J.A."/>
            <person name="Yoshida K."/>
            <person name="Zdobnov E."/>
            <person name="Zhang P."/>
            <person name="Zhang Y."/>
            <person name="Zimin A.V."/>
            <person name="Baldwin J."/>
            <person name="Abdouelleil A."/>
            <person name="Abdulkadir J."/>
            <person name="Abebe A."/>
            <person name="Abera B."/>
            <person name="Abreu J."/>
            <person name="Acer S.C."/>
            <person name="Aftuck L."/>
            <person name="Alexander A."/>
            <person name="An P."/>
            <person name="Anderson E."/>
            <person name="Anderson S."/>
            <person name="Arachi H."/>
            <person name="Azer M."/>
            <person name="Bachantsang P."/>
            <person name="Barry A."/>
            <person name="Bayul T."/>
            <person name="Berlin A."/>
            <person name="Bessette D."/>
            <person name="Bloom T."/>
            <person name="Blye J."/>
            <person name="Boguslavskiy L."/>
            <person name="Bonnet C."/>
            <person name="Boukhgalter B."/>
            <person name="Bourzgui I."/>
            <person name="Brown A."/>
            <person name="Cahill P."/>
            <person name="Channer S."/>
            <person name="Cheshatsang Y."/>
            <person name="Chuda L."/>
            <person name="Citroen M."/>
            <person name="Collymore A."/>
            <person name="Cooke P."/>
            <person name="Costello M."/>
            <person name="D'Aco K."/>
            <person name="Daza R."/>
            <person name="De Haan G."/>
            <person name="DeGray S."/>
            <person name="DeMaso C."/>
            <person name="Dhargay N."/>
            <person name="Dooley K."/>
            <person name="Dooley E."/>
            <person name="Doricent M."/>
            <person name="Dorje P."/>
            <person name="Dorjee K."/>
            <person name="Dupes A."/>
            <person name="Elong R."/>
            <person name="Falk J."/>
            <person name="Farina A."/>
            <person name="Faro S."/>
            <person name="Ferguson D."/>
            <person name="Fisher S."/>
            <person name="Foley C.D."/>
            <person name="Franke A."/>
            <person name="Friedrich D."/>
            <person name="Gadbois L."/>
            <person name="Gearin G."/>
            <person name="Gearin C.R."/>
            <person name="Giannoukos G."/>
            <person name="Goode T."/>
            <person name="Graham J."/>
            <person name="Grandbois E."/>
            <person name="Grewal S."/>
            <person name="Gyaltsen K."/>
            <person name="Hafez N."/>
            <person name="Hagos B."/>
            <person name="Hall J."/>
            <person name="Henson C."/>
            <person name="Hollinger A."/>
            <person name="Honan T."/>
            <person name="Huard M.D."/>
            <person name="Hughes L."/>
            <person name="Hurhula B."/>
            <person name="Husby M.E."/>
            <person name="Kamat A."/>
            <person name="Kanga B."/>
            <person name="Kashin S."/>
            <person name="Khazanovich D."/>
            <person name="Kisner P."/>
            <person name="Lance K."/>
            <person name="Lara M."/>
            <person name="Lee W."/>
            <person name="Lennon N."/>
            <person name="Letendre F."/>
            <person name="LeVine R."/>
            <person name="Lipovsky A."/>
            <person name="Liu X."/>
            <person name="Liu J."/>
            <person name="Liu S."/>
            <person name="Lokyitsang T."/>
            <person name="Lokyitsang Y."/>
            <person name="Lubonja R."/>
            <person name="Lui A."/>
            <person name="MacDonald P."/>
            <person name="Magnisalis V."/>
            <person name="Maru K."/>
            <person name="Matthews C."/>
            <person name="McCusker W."/>
            <person name="McDonough S."/>
            <person name="Mehta T."/>
            <person name="Meldrim J."/>
            <person name="Meneus L."/>
            <person name="Mihai O."/>
            <person name="Mihalev A."/>
            <person name="Mihova T."/>
            <person name="Mittelman R."/>
            <person name="Mlenga V."/>
            <person name="Montmayeur A."/>
            <person name="Mulrain L."/>
            <person name="Navidi A."/>
            <person name="Naylor J."/>
            <person name="Negash T."/>
            <person name="Nguyen T."/>
            <person name="Nguyen N."/>
            <person name="Nicol R."/>
            <person name="Norbu C."/>
            <person name="Norbu N."/>
            <person name="Novod N."/>
            <person name="O'Neill B."/>
            <person name="Osman S."/>
            <person name="Markiewicz E."/>
            <person name="Oyono O.L."/>
            <person name="Patti C."/>
            <person name="Phunkhang P."/>
            <person name="Pierre F."/>
            <person name="Priest M."/>
            <person name="Raghuraman S."/>
            <person name="Rege F."/>
            <person name="Reyes R."/>
            <person name="Rise C."/>
            <person name="Rogov P."/>
            <person name="Ross K."/>
            <person name="Ryan E."/>
            <person name="Settipalli S."/>
            <person name="Shea T."/>
            <person name="Sherpa N."/>
            <person name="Shi L."/>
            <person name="Shih D."/>
            <person name="Sparrow T."/>
            <person name="Spaulding J."/>
            <person name="Stalker J."/>
            <person name="Stange-Thomann N."/>
            <person name="Stavropoulos S."/>
            <person name="Stone C."/>
            <person name="Strader C."/>
            <person name="Tesfaye S."/>
            <person name="Thomson T."/>
            <person name="Thoulutsang Y."/>
            <person name="Thoulutsang D."/>
            <person name="Topham K."/>
            <person name="Topping I."/>
            <person name="Tsamla T."/>
            <person name="Vassiliev H."/>
            <person name="Vo A."/>
            <person name="Wangchuk T."/>
            <person name="Wangdi T."/>
            <person name="Weiand M."/>
            <person name="Wilkinson J."/>
            <person name="Wilson A."/>
            <person name="Yadav S."/>
            <person name="Young G."/>
            <person name="Yu Q."/>
            <person name="Zembek L."/>
            <person name="Zhong D."/>
            <person name="Zimmer A."/>
            <person name="Zwirko Z."/>
            <person name="Jaffe D.B."/>
            <person name="Alvarez P."/>
            <person name="Brockman W."/>
            <person name="Butler J."/>
            <person name="Chin C."/>
            <person name="Gnerre S."/>
            <person name="Grabherr M."/>
            <person name="Kleber M."/>
            <person name="Mauceli E."/>
            <person name="MacCallum I."/>
        </authorList>
    </citation>
    <scope>NUCLEOTIDE SEQUENCE [LARGE SCALE GENOMIC DNA]</scope>
    <source>
        <strain evidence="6">Tucson 15287-2541.00</strain>
    </source>
</reference>